<dbReference type="PANTHER" id="PTHR21015">
    <property type="entry name" value="UDP-N-ACETYLGLUCOSAMINE--N-ACETYLMURAMYL-(PENTAPEPTIDE) PYROPHOSPHORYL-UNDECAPRENOL N-ACETYLGLUCOSAMINE TRANSFERASE 1"/>
    <property type="match status" value="1"/>
</dbReference>
<feature type="domain" description="Glycosyl transferase family 28 C-terminal" evidence="12">
    <location>
        <begin position="190"/>
        <end position="354"/>
    </location>
</feature>
<evidence type="ECO:0000259" key="12">
    <source>
        <dbReference type="Pfam" id="PF04101"/>
    </source>
</evidence>
<comment type="subcellular location">
    <subcellularLocation>
        <location evidence="10">Cell membrane</location>
        <topology evidence="10">Peripheral membrane protein</topology>
        <orientation evidence="10">Cytoplasmic side</orientation>
    </subcellularLocation>
</comment>
<feature type="binding site" evidence="10">
    <location>
        <position position="166"/>
    </location>
    <ligand>
        <name>UDP-N-acetyl-alpha-D-glucosamine</name>
        <dbReference type="ChEBI" id="CHEBI:57705"/>
    </ligand>
</feature>
<feature type="domain" description="Glycosyltransferase family 28 N-terminal" evidence="11">
    <location>
        <begin position="3"/>
        <end position="142"/>
    </location>
</feature>
<dbReference type="AlphaFoldDB" id="A0A9D2WQ37"/>
<comment type="catalytic activity">
    <reaction evidence="10">
        <text>di-trans,octa-cis-undecaprenyl diphospho-N-acetyl-alpha-D-muramoyl-L-alanyl-D-glutamyl-meso-2,6-diaminopimeloyl-D-alanyl-D-alanine + UDP-N-acetyl-alpha-D-glucosamine = di-trans,octa-cis-undecaprenyl diphospho-[N-acetyl-alpha-D-glucosaminyl-(1-&gt;4)]-N-acetyl-alpha-D-muramoyl-L-alanyl-D-glutamyl-meso-2,6-diaminopimeloyl-D-alanyl-D-alanine + UDP + H(+)</text>
        <dbReference type="Rhea" id="RHEA:31227"/>
        <dbReference type="ChEBI" id="CHEBI:15378"/>
        <dbReference type="ChEBI" id="CHEBI:57705"/>
        <dbReference type="ChEBI" id="CHEBI:58223"/>
        <dbReference type="ChEBI" id="CHEBI:61387"/>
        <dbReference type="ChEBI" id="CHEBI:61388"/>
        <dbReference type="EC" id="2.4.1.227"/>
    </reaction>
</comment>
<dbReference type="GO" id="GO:0050511">
    <property type="term" value="F:undecaprenyldiphospho-muramoylpentapeptide beta-N-acetylglucosaminyltransferase activity"/>
    <property type="evidence" value="ECO:0007669"/>
    <property type="project" value="UniProtKB-UniRule"/>
</dbReference>
<dbReference type="InterPro" id="IPR006009">
    <property type="entry name" value="GlcNAc_MurG"/>
</dbReference>
<organism evidence="13 14">
    <name type="scientific">Sporotomaculum syntrophicum</name>
    <dbReference type="NCBI Taxonomy" id="182264"/>
    <lineage>
        <taxon>Bacteria</taxon>
        <taxon>Bacillati</taxon>
        <taxon>Bacillota</taxon>
        <taxon>Clostridia</taxon>
        <taxon>Eubacteriales</taxon>
        <taxon>Desulfallaceae</taxon>
        <taxon>Sporotomaculum</taxon>
    </lineage>
</organism>
<dbReference type="EMBL" id="LSRS01000004">
    <property type="protein sequence ID" value="KAF1084861.1"/>
    <property type="molecule type" value="Genomic_DNA"/>
</dbReference>
<evidence type="ECO:0000256" key="8">
    <source>
        <dbReference type="ARBA" id="ARBA00023306"/>
    </source>
</evidence>
<dbReference type="GO" id="GO:0005975">
    <property type="term" value="P:carbohydrate metabolic process"/>
    <property type="evidence" value="ECO:0007669"/>
    <property type="project" value="InterPro"/>
</dbReference>
<keyword evidence="9 10" id="KW-0961">Cell wall biogenesis/degradation</keyword>
<keyword evidence="3 10" id="KW-0328">Glycosyltransferase</keyword>
<keyword evidence="8 10" id="KW-0131">Cell cycle</keyword>
<name>A0A9D2WQ37_9FIRM</name>
<dbReference type="Pfam" id="PF04101">
    <property type="entry name" value="Glyco_tran_28_C"/>
    <property type="match status" value="1"/>
</dbReference>
<dbReference type="InterPro" id="IPR007235">
    <property type="entry name" value="Glyco_trans_28_C"/>
</dbReference>
<dbReference type="GO" id="GO:0008360">
    <property type="term" value="P:regulation of cell shape"/>
    <property type="evidence" value="ECO:0007669"/>
    <property type="project" value="UniProtKB-KW"/>
</dbReference>
<keyword evidence="1 10" id="KW-1003">Cell membrane</keyword>
<dbReference type="EC" id="2.4.1.227" evidence="10"/>
<evidence type="ECO:0000256" key="10">
    <source>
        <dbReference type="HAMAP-Rule" id="MF_00033"/>
    </source>
</evidence>
<keyword evidence="14" id="KW-1185">Reference proteome</keyword>
<evidence type="ECO:0000256" key="5">
    <source>
        <dbReference type="ARBA" id="ARBA00022960"/>
    </source>
</evidence>
<comment type="function">
    <text evidence="10">Cell wall formation. Catalyzes the transfer of a GlcNAc subunit on undecaprenyl-pyrophosphoryl-MurNAc-pentapeptide (lipid intermediate I) to form undecaprenyl-pyrophosphoryl-MurNAc-(pentapeptide)GlcNAc (lipid intermediate II).</text>
</comment>
<dbReference type="GO" id="GO:0051301">
    <property type="term" value="P:cell division"/>
    <property type="evidence" value="ECO:0007669"/>
    <property type="project" value="UniProtKB-KW"/>
</dbReference>
<evidence type="ECO:0000256" key="4">
    <source>
        <dbReference type="ARBA" id="ARBA00022679"/>
    </source>
</evidence>
<feature type="binding site" evidence="10">
    <location>
        <position position="124"/>
    </location>
    <ligand>
        <name>UDP-N-acetyl-alpha-D-glucosamine</name>
        <dbReference type="ChEBI" id="CHEBI:57705"/>
    </ligand>
</feature>
<evidence type="ECO:0000256" key="6">
    <source>
        <dbReference type="ARBA" id="ARBA00022984"/>
    </source>
</evidence>
<keyword evidence="6 10" id="KW-0573">Peptidoglycan synthesis</keyword>
<reference evidence="13" key="1">
    <citation type="submission" date="2016-02" db="EMBL/GenBank/DDBJ databases">
        <title>Draft Genome Sequence of Sporotomaculum syntrophicum Strain FB, a Syntrophic Benzoate Degrader.</title>
        <authorList>
            <person name="Nobu M.K."/>
            <person name="Narihiro T."/>
            <person name="Qiu Y.-L."/>
            <person name="Ohashi A."/>
            <person name="Liu W.-T."/>
            <person name="Yuji S."/>
        </authorList>
    </citation>
    <scope>NUCLEOTIDE SEQUENCE</scope>
    <source>
        <strain evidence="13">FB</strain>
    </source>
</reference>
<dbReference type="HAMAP" id="MF_00033">
    <property type="entry name" value="MurG"/>
    <property type="match status" value="1"/>
</dbReference>
<dbReference type="Proteomes" id="UP000798488">
    <property type="component" value="Unassembled WGS sequence"/>
</dbReference>
<dbReference type="InterPro" id="IPR004276">
    <property type="entry name" value="GlycoTrans_28_N"/>
</dbReference>
<comment type="caution">
    <text evidence="13">The sequence shown here is derived from an EMBL/GenBank/DDBJ whole genome shotgun (WGS) entry which is preliminary data.</text>
</comment>
<evidence type="ECO:0000256" key="2">
    <source>
        <dbReference type="ARBA" id="ARBA00022618"/>
    </source>
</evidence>
<dbReference type="GO" id="GO:0005886">
    <property type="term" value="C:plasma membrane"/>
    <property type="evidence" value="ECO:0007669"/>
    <property type="project" value="UniProtKB-SubCell"/>
</dbReference>
<keyword evidence="5 10" id="KW-0133">Cell shape</keyword>
<dbReference type="OrthoDB" id="9808936at2"/>
<feature type="binding site" evidence="10">
    <location>
        <position position="196"/>
    </location>
    <ligand>
        <name>UDP-N-acetyl-alpha-D-glucosamine</name>
        <dbReference type="ChEBI" id="CHEBI:57705"/>
    </ligand>
</feature>
<evidence type="ECO:0000259" key="11">
    <source>
        <dbReference type="Pfam" id="PF03033"/>
    </source>
</evidence>
<comment type="pathway">
    <text evidence="10">Cell wall biogenesis; peptidoglycan biosynthesis.</text>
</comment>
<evidence type="ECO:0000256" key="1">
    <source>
        <dbReference type="ARBA" id="ARBA00022475"/>
    </source>
</evidence>
<dbReference type="Pfam" id="PF03033">
    <property type="entry name" value="Glyco_transf_28"/>
    <property type="match status" value="1"/>
</dbReference>
<evidence type="ECO:0000256" key="9">
    <source>
        <dbReference type="ARBA" id="ARBA00023316"/>
    </source>
</evidence>
<evidence type="ECO:0000313" key="13">
    <source>
        <dbReference type="EMBL" id="KAF1084861.1"/>
    </source>
</evidence>
<dbReference type="GO" id="GO:0071555">
    <property type="term" value="P:cell wall organization"/>
    <property type="evidence" value="ECO:0007669"/>
    <property type="project" value="UniProtKB-KW"/>
</dbReference>
<feature type="binding site" evidence="10">
    <location>
        <position position="301"/>
    </location>
    <ligand>
        <name>UDP-N-acetyl-alpha-D-glucosamine</name>
        <dbReference type="ChEBI" id="CHEBI:57705"/>
    </ligand>
</feature>
<dbReference type="CDD" id="cd03785">
    <property type="entry name" value="GT28_MurG"/>
    <property type="match status" value="1"/>
</dbReference>
<comment type="caution">
    <text evidence="10">Lacks conserved residue(s) required for the propagation of feature annotation.</text>
</comment>
<evidence type="ECO:0000256" key="7">
    <source>
        <dbReference type="ARBA" id="ARBA00023136"/>
    </source>
</evidence>
<comment type="similarity">
    <text evidence="10">Belongs to the glycosyltransferase 28 family. MurG subfamily.</text>
</comment>
<sequence length="369" mass="40344">MRFIVTGGGTGGHIYPALAVANGLKDRFPGCEVMYIGTSRGLEADIVPKAGLEFHAVRSVGIKRSLSWRNLTVPWEAWAGYREARRLIRKFKPDAVVGTGGYVCGPVVLAASRLRIPTLIHEQNALPGVTNRILSRVVDRIAVTFEDSMKHFSSKVPVNLTGLPVRAEITAAVREQARKKFGVHQNELFVLSFGGSQGARTINQAVVQSLRFLAGIPEVRLLHVTGNGQYEQFMDMLQTEGLEVNLLDNITVVPYMYEMPEAMAAADLVVSRAGAATLAEITVRGLPALLVPFPFATGNHQEYNARALVSRGAADMVLDADFSGSILVKKIKQYLAEPNRLQEMSDASFRMGRPHALVDIINLIQDIII</sequence>
<protein>
    <recommendedName>
        <fullName evidence="10">UDP-N-acetylglucosamine--N-acetylmuramyl-(pentapeptide) pyrophosphoryl-undecaprenol N-acetylglucosamine transferase</fullName>
        <ecNumber evidence="10">2.4.1.227</ecNumber>
    </recommendedName>
    <alternativeName>
        <fullName evidence="10">Undecaprenyl-PP-MurNAc-pentapeptide-UDPGlcNAc GlcNAc transferase</fullName>
    </alternativeName>
</protein>
<keyword evidence="2 10" id="KW-0132">Cell division</keyword>
<keyword evidence="7 10" id="KW-0472">Membrane</keyword>
<evidence type="ECO:0000256" key="3">
    <source>
        <dbReference type="ARBA" id="ARBA00022676"/>
    </source>
</evidence>
<dbReference type="Gene3D" id="3.40.50.2000">
    <property type="entry name" value="Glycogen Phosphorylase B"/>
    <property type="match status" value="2"/>
</dbReference>
<evidence type="ECO:0000313" key="14">
    <source>
        <dbReference type="Proteomes" id="UP000798488"/>
    </source>
</evidence>
<dbReference type="GO" id="GO:0009252">
    <property type="term" value="P:peptidoglycan biosynthetic process"/>
    <property type="evidence" value="ECO:0007669"/>
    <property type="project" value="UniProtKB-UniRule"/>
</dbReference>
<gene>
    <name evidence="10 13" type="primary">murG</name>
    <name evidence="13" type="ORF">SPSYN_02031</name>
</gene>
<dbReference type="PANTHER" id="PTHR21015:SF22">
    <property type="entry name" value="GLYCOSYLTRANSFERASE"/>
    <property type="match status" value="1"/>
</dbReference>
<proteinExistence type="inferred from homology"/>
<accession>A0A9D2WQ37</accession>
<dbReference type="RefSeq" id="WP_161822355.1">
    <property type="nucleotide sequence ID" value="NZ_LSRS01000004.1"/>
</dbReference>
<dbReference type="NCBIfam" id="TIGR01133">
    <property type="entry name" value="murG"/>
    <property type="match status" value="1"/>
</dbReference>
<dbReference type="SUPFAM" id="SSF53756">
    <property type="entry name" value="UDP-Glycosyltransferase/glycogen phosphorylase"/>
    <property type="match status" value="1"/>
</dbReference>
<keyword evidence="4 10" id="KW-0808">Transferase</keyword>
<feature type="binding site" evidence="10">
    <location>
        <begin position="10"/>
        <end position="12"/>
    </location>
    <ligand>
        <name>UDP-N-acetyl-alpha-D-glucosamine</name>
        <dbReference type="ChEBI" id="CHEBI:57705"/>
    </ligand>
</feature>